<dbReference type="PROSITE" id="PS51257">
    <property type="entry name" value="PROKAR_LIPOPROTEIN"/>
    <property type="match status" value="1"/>
</dbReference>
<dbReference type="Proteomes" id="UP000510621">
    <property type="component" value="Chromosome"/>
</dbReference>
<name>A0A7L6AQQ9_9GAMM</name>
<gene>
    <name evidence="1" type="ORF">HZT40_07230</name>
</gene>
<keyword evidence="2" id="KW-1185">Reference proteome</keyword>
<evidence type="ECO:0008006" key="3">
    <source>
        <dbReference type="Google" id="ProtNLM"/>
    </source>
</evidence>
<sequence>MKQTLVKGLLAGGMLLAVSGCETSRVAYRDLQLMEQPFTLRSSNPDLDLRLCRSAAPYLADCEAKRASYNSMRDNLREDVYDNLYDRLFAHDGGGKTHWRMKKNRVEWQYRF</sequence>
<reference evidence="1" key="1">
    <citation type="submission" date="2020-06" db="EMBL/GenBank/DDBJ databases">
        <title>Analysis procedures for assessing recovery of high quality, complete, closed genomes from Nanopore long read metagenome sequencing.</title>
        <authorList>
            <person name="Bessarab I."/>
            <person name="Arumugam K."/>
            <person name="Haryono M."/>
            <person name="Liu X."/>
            <person name="Roy S."/>
            <person name="Zuniga-Montanez R.E."/>
            <person name="Qiu G."/>
            <person name="Drautz-Moses D.I."/>
            <person name="Law Y.Y."/>
            <person name="Wuertz S."/>
            <person name="Lauro F.M."/>
            <person name="Huson D.H."/>
            <person name="Williams R.B."/>
        </authorList>
    </citation>
    <scope>NUCLEOTIDE SEQUENCE [LARGE SCALE GENOMIC DNA]</scope>
    <source>
        <strain evidence="1">SSD2</strain>
    </source>
</reference>
<dbReference type="KEGG" id="this:HZT40_07230"/>
<accession>A0A7L6AQQ9</accession>
<evidence type="ECO:0000313" key="1">
    <source>
        <dbReference type="EMBL" id="QLQ31426.1"/>
    </source>
</evidence>
<organism evidence="1 2">
    <name type="scientific">Candidatus Thiothrix singaporensis</name>
    <dbReference type="NCBI Taxonomy" id="2799669"/>
    <lineage>
        <taxon>Bacteria</taxon>
        <taxon>Pseudomonadati</taxon>
        <taxon>Pseudomonadota</taxon>
        <taxon>Gammaproteobacteria</taxon>
        <taxon>Thiotrichales</taxon>
        <taxon>Thiotrichaceae</taxon>
        <taxon>Thiothrix</taxon>
    </lineage>
</organism>
<dbReference type="AlphaFoldDB" id="A0A7L6AQQ9"/>
<dbReference type="EMBL" id="CP059265">
    <property type="protein sequence ID" value="QLQ31426.1"/>
    <property type="molecule type" value="Genomic_DNA"/>
</dbReference>
<proteinExistence type="predicted"/>
<evidence type="ECO:0000313" key="2">
    <source>
        <dbReference type="Proteomes" id="UP000510621"/>
    </source>
</evidence>
<protein>
    <recommendedName>
        <fullName evidence="3">Lipoprotein</fullName>
    </recommendedName>
</protein>